<feature type="domain" description="TreTu toxin C-terminal" evidence="1">
    <location>
        <begin position="1"/>
        <end position="96"/>
    </location>
</feature>
<dbReference type="EMBL" id="FNQY01000044">
    <property type="protein sequence ID" value="SEA67525.1"/>
    <property type="molecule type" value="Genomic_DNA"/>
</dbReference>
<dbReference type="OrthoDB" id="976756at2"/>
<evidence type="ECO:0000259" key="1">
    <source>
        <dbReference type="Pfam" id="PF24691"/>
    </source>
</evidence>
<dbReference type="Proteomes" id="UP000199041">
    <property type="component" value="Unassembled WGS sequence"/>
</dbReference>
<reference evidence="2 3" key="1">
    <citation type="submission" date="2016-10" db="EMBL/GenBank/DDBJ databases">
        <authorList>
            <person name="de Groot N.N."/>
        </authorList>
    </citation>
    <scope>NUCLEOTIDE SEQUENCE [LARGE SCALE GENOMIC DNA]</scope>
    <source>
        <strain evidence="2 3">Vu-144</strain>
    </source>
</reference>
<name>A0A1H4D450_9BACT</name>
<dbReference type="Pfam" id="PF24691">
    <property type="entry name" value="TreTu_C"/>
    <property type="match status" value="1"/>
</dbReference>
<organism evidence="2 3">
    <name type="scientific">Arachidicoccus rhizosphaerae</name>
    <dbReference type="NCBI Taxonomy" id="551991"/>
    <lineage>
        <taxon>Bacteria</taxon>
        <taxon>Pseudomonadati</taxon>
        <taxon>Bacteroidota</taxon>
        <taxon>Chitinophagia</taxon>
        <taxon>Chitinophagales</taxon>
        <taxon>Chitinophagaceae</taxon>
        <taxon>Arachidicoccus</taxon>
    </lineage>
</organism>
<evidence type="ECO:0000313" key="3">
    <source>
        <dbReference type="Proteomes" id="UP000199041"/>
    </source>
</evidence>
<proteinExistence type="predicted"/>
<dbReference type="AlphaFoldDB" id="A0A1H4D450"/>
<accession>A0A1H4D450</accession>
<keyword evidence="3" id="KW-1185">Reference proteome</keyword>
<protein>
    <recommendedName>
        <fullName evidence="1">TreTu toxin C-terminal domain-containing protein</fullName>
    </recommendedName>
</protein>
<dbReference type="RefSeq" id="WP_091401560.1">
    <property type="nucleotide sequence ID" value="NZ_FNQY01000044.1"/>
</dbReference>
<evidence type="ECO:0000313" key="2">
    <source>
        <dbReference type="EMBL" id="SEA67525.1"/>
    </source>
</evidence>
<sequence length="104" mass="10933">MTTVGRWMSKAEYEMMAKTGRMVEGAGGQTFVATGGPGAFNAAAKGSVYVEFQVPTNSLLQGGQANWFKVLGPNSGKAMQGALQKQGGELVPQIQNLSPILKVK</sequence>
<gene>
    <name evidence="2" type="ORF">SAMN05192529_14413</name>
</gene>
<dbReference type="STRING" id="551991.SAMN05192529_14413"/>
<dbReference type="InterPro" id="IPR057938">
    <property type="entry name" value="TreTu_C"/>
</dbReference>